<dbReference type="KEGG" id="fli:Fleli_4066"/>
<reference evidence="3" key="1">
    <citation type="submission" date="2012-06" db="EMBL/GenBank/DDBJ databases">
        <title>The complete genome of Flexibacter litoralis DSM 6794.</title>
        <authorList>
            <person name="Lucas S."/>
            <person name="Copeland A."/>
            <person name="Lapidus A."/>
            <person name="Glavina del Rio T."/>
            <person name="Dalin E."/>
            <person name="Tice H."/>
            <person name="Bruce D."/>
            <person name="Goodwin L."/>
            <person name="Pitluck S."/>
            <person name="Peters L."/>
            <person name="Ovchinnikova G."/>
            <person name="Lu M."/>
            <person name="Kyrpides N."/>
            <person name="Mavromatis K."/>
            <person name="Ivanova N."/>
            <person name="Brettin T."/>
            <person name="Detter J.C."/>
            <person name="Han C."/>
            <person name="Larimer F."/>
            <person name="Land M."/>
            <person name="Hauser L."/>
            <person name="Markowitz V."/>
            <person name="Cheng J.-F."/>
            <person name="Hugenholtz P."/>
            <person name="Woyke T."/>
            <person name="Wu D."/>
            <person name="Spring S."/>
            <person name="Lang E."/>
            <person name="Kopitz M."/>
            <person name="Brambilla E."/>
            <person name="Klenk H.-P."/>
            <person name="Eisen J.A."/>
        </authorList>
    </citation>
    <scope>NUCLEOTIDE SEQUENCE [LARGE SCALE GENOMIC DNA]</scope>
    <source>
        <strain evidence="3">ATCC 23117 / DSM 6794 / NBRC 15988 / NCIMB 1366 / Sio-4</strain>
    </source>
</reference>
<name>I4AQX7_BERLS</name>
<gene>
    <name evidence="2" type="ordered locus">Fleli_4066</name>
</gene>
<sequence length="214" mass="25070">MKMQASEFTQKIIEEIKLILHKTSQLQNLSNDELNFRTDTESWTILECIEHLNRYSEFYLQEIEKRIDEKIDKNKLNLIQNYDFKGGFLGNYLANSMLPIQNGIVTISENVNPNANHSLRIGNKMKAFKDKNPIHSGVNRNVLESFIADQNEFIRLLEKSKQIDLNKTKASLTLPLLKFKLGDTFHFVINHEIRHFFQIDKIIKSMEIQQKMVS</sequence>
<dbReference type="RefSeq" id="WP_014799785.1">
    <property type="nucleotide sequence ID" value="NC_018018.1"/>
</dbReference>
<dbReference type="eggNOG" id="COG2318">
    <property type="taxonomic scope" value="Bacteria"/>
</dbReference>
<dbReference type="PATRIC" id="fig|880071.3.peg.4067"/>
<dbReference type="SUPFAM" id="SSF109854">
    <property type="entry name" value="DinB/YfiT-like putative metalloenzymes"/>
    <property type="match status" value="1"/>
</dbReference>
<dbReference type="InterPro" id="IPR024775">
    <property type="entry name" value="DinB-like"/>
</dbReference>
<protein>
    <recommendedName>
        <fullName evidence="1">DinB-like domain-containing protein</fullName>
    </recommendedName>
</protein>
<organism evidence="2 3">
    <name type="scientific">Bernardetia litoralis (strain ATCC 23117 / DSM 6794 / NBRC 15988 / NCIMB 1366 / Fx l1 / Sio-4)</name>
    <name type="common">Flexibacter litoralis</name>
    <dbReference type="NCBI Taxonomy" id="880071"/>
    <lineage>
        <taxon>Bacteria</taxon>
        <taxon>Pseudomonadati</taxon>
        <taxon>Bacteroidota</taxon>
        <taxon>Cytophagia</taxon>
        <taxon>Cytophagales</taxon>
        <taxon>Bernardetiaceae</taxon>
        <taxon>Bernardetia</taxon>
    </lineage>
</organism>
<dbReference type="InterPro" id="IPR034660">
    <property type="entry name" value="DinB/YfiT-like"/>
</dbReference>
<dbReference type="Pfam" id="PF12867">
    <property type="entry name" value="DinB_2"/>
    <property type="match status" value="1"/>
</dbReference>
<evidence type="ECO:0000313" key="2">
    <source>
        <dbReference type="EMBL" id="AFM06362.1"/>
    </source>
</evidence>
<evidence type="ECO:0000313" key="3">
    <source>
        <dbReference type="Proteomes" id="UP000006054"/>
    </source>
</evidence>
<dbReference type="HOGENOM" id="CLU_104989_0_0_10"/>
<keyword evidence="3" id="KW-1185">Reference proteome</keyword>
<proteinExistence type="predicted"/>
<dbReference type="AlphaFoldDB" id="I4AQX7"/>
<dbReference type="EMBL" id="CP003345">
    <property type="protein sequence ID" value="AFM06362.1"/>
    <property type="molecule type" value="Genomic_DNA"/>
</dbReference>
<feature type="domain" description="DinB-like" evidence="1">
    <location>
        <begin position="26"/>
        <end position="199"/>
    </location>
</feature>
<dbReference type="STRING" id="880071.Fleli_4066"/>
<dbReference type="Proteomes" id="UP000006054">
    <property type="component" value="Chromosome"/>
</dbReference>
<accession>I4AQX7</accession>
<dbReference type="Gene3D" id="1.20.120.450">
    <property type="entry name" value="dinb family like domain"/>
    <property type="match status" value="1"/>
</dbReference>
<dbReference type="OrthoDB" id="1524454at2"/>
<evidence type="ECO:0000259" key="1">
    <source>
        <dbReference type="Pfam" id="PF12867"/>
    </source>
</evidence>